<dbReference type="Proteomes" id="UP001222325">
    <property type="component" value="Unassembled WGS sequence"/>
</dbReference>
<feature type="domain" description="Helitron helicase-like" evidence="1">
    <location>
        <begin position="18"/>
        <end position="118"/>
    </location>
</feature>
<comment type="caution">
    <text evidence="2">The sequence shown here is derived from an EMBL/GenBank/DDBJ whole genome shotgun (WGS) entry which is preliminary data.</text>
</comment>
<dbReference type="InterPro" id="IPR025476">
    <property type="entry name" value="Helitron_helicase-like"/>
</dbReference>
<gene>
    <name evidence="2" type="ORF">B0H15DRAFT_773547</name>
</gene>
<keyword evidence="3" id="KW-1185">Reference proteome</keyword>
<protein>
    <recommendedName>
        <fullName evidence="1">Helitron helicase-like domain-containing protein</fullName>
    </recommendedName>
</protein>
<dbReference type="Pfam" id="PF14214">
    <property type="entry name" value="Helitron_like_N"/>
    <property type="match status" value="1"/>
</dbReference>
<organism evidence="2 3">
    <name type="scientific">Mycena belliarum</name>
    <dbReference type="NCBI Taxonomy" id="1033014"/>
    <lineage>
        <taxon>Eukaryota</taxon>
        <taxon>Fungi</taxon>
        <taxon>Dikarya</taxon>
        <taxon>Basidiomycota</taxon>
        <taxon>Agaricomycotina</taxon>
        <taxon>Agaricomycetes</taxon>
        <taxon>Agaricomycetidae</taxon>
        <taxon>Agaricales</taxon>
        <taxon>Marasmiineae</taxon>
        <taxon>Mycenaceae</taxon>
        <taxon>Mycena</taxon>
    </lineage>
</organism>
<evidence type="ECO:0000259" key="1">
    <source>
        <dbReference type="Pfam" id="PF14214"/>
    </source>
</evidence>
<sequence length="118" mass="13289">MNNIIQRRHSSFQSRLATKRSWFAVIQELIQKVDTDCVDSYQAKLENNPFAKPETEGEKAAVKLMKYLNYVSDHIPGSVGDVNTMKQEVKSKIICDGLPHFFGTVNPADSHNPIAQVL</sequence>
<reference evidence="2" key="1">
    <citation type="submission" date="2023-03" db="EMBL/GenBank/DDBJ databases">
        <title>Massive genome expansion in bonnet fungi (Mycena s.s.) driven by repeated elements and novel gene families across ecological guilds.</title>
        <authorList>
            <consortium name="Lawrence Berkeley National Laboratory"/>
            <person name="Harder C.B."/>
            <person name="Miyauchi S."/>
            <person name="Viragh M."/>
            <person name="Kuo A."/>
            <person name="Thoen E."/>
            <person name="Andreopoulos B."/>
            <person name="Lu D."/>
            <person name="Skrede I."/>
            <person name="Drula E."/>
            <person name="Henrissat B."/>
            <person name="Morin E."/>
            <person name="Kohler A."/>
            <person name="Barry K."/>
            <person name="LaButti K."/>
            <person name="Morin E."/>
            <person name="Salamov A."/>
            <person name="Lipzen A."/>
            <person name="Mereny Z."/>
            <person name="Hegedus B."/>
            <person name="Baldrian P."/>
            <person name="Stursova M."/>
            <person name="Weitz H."/>
            <person name="Taylor A."/>
            <person name="Grigoriev I.V."/>
            <person name="Nagy L.G."/>
            <person name="Martin F."/>
            <person name="Kauserud H."/>
        </authorList>
    </citation>
    <scope>NUCLEOTIDE SEQUENCE</scope>
    <source>
        <strain evidence="2">CBHHK173m</strain>
    </source>
</reference>
<feature type="non-terminal residue" evidence="2">
    <location>
        <position position="118"/>
    </location>
</feature>
<accession>A0AAD6XYI5</accession>
<dbReference type="EMBL" id="JARJCN010000010">
    <property type="protein sequence ID" value="KAJ7097204.1"/>
    <property type="molecule type" value="Genomic_DNA"/>
</dbReference>
<name>A0AAD6XYI5_9AGAR</name>
<evidence type="ECO:0000313" key="2">
    <source>
        <dbReference type="EMBL" id="KAJ7097204.1"/>
    </source>
</evidence>
<evidence type="ECO:0000313" key="3">
    <source>
        <dbReference type="Proteomes" id="UP001222325"/>
    </source>
</evidence>
<proteinExistence type="predicted"/>
<dbReference type="AlphaFoldDB" id="A0AAD6XYI5"/>